<protein>
    <submittedName>
        <fullName evidence="1">Uncharacterized protein</fullName>
    </submittedName>
</protein>
<organism evidence="1 2">
    <name type="scientific">Tenacibaculum pelagium</name>
    <dbReference type="NCBI Taxonomy" id="2759527"/>
    <lineage>
        <taxon>Bacteria</taxon>
        <taxon>Pseudomonadati</taxon>
        <taxon>Bacteroidota</taxon>
        <taxon>Flavobacteriia</taxon>
        <taxon>Flavobacteriales</taxon>
        <taxon>Flavobacteriaceae</taxon>
        <taxon>Tenacibaculum</taxon>
    </lineage>
</organism>
<keyword evidence="2" id="KW-1185">Reference proteome</keyword>
<dbReference type="Proteomes" id="UP000563906">
    <property type="component" value="Unassembled WGS sequence"/>
</dbReference>
<evidence type="ECO:0000313" key="1">
    <source>
        <dbReference type="EMBL" id="MBA6156482.1"/>
    </source>
</evidence>
<dbReference type="RefSeq" id="WP_182124986.1">
    <property type="nucleotide sequence ID" value="NZ_JACGLS010000003.1"/>
</dbReference>
<reference evidence="1 2" key="1">
    <citation type="submission" date="2020-07" db="EMBL/GenBank/DDBJ databases">
        <title>Bacterium isolated from marine sediment.</title>
        <authorList>
            <person name="Shang D."/>
            <person name="Du Z.-J."/>
        </authorList>
    </citation>
    <scope>NUCLEOTIDE SEQUENCE [LARGE SCALE GENOMIC DNA]</scope>
    <source>
        <strain evidence="1 2">S7007</strain>
    </source>
</reference>
<comment type="caution">
    <text evidence="1">The sequence shown here is derived from an EMBL/GenBank/DDBJ whole genome shotgun (WGS) entry which is preliminary data.</text>
</comment>
<dbReference type="EMBL" id="JACGLS010000003">
    <property type="protein sequence ID" value="MBA6156482.1"/>
    <property type="molecule type" value="Genomic_DNA"/>
</dbReference>
<sequence length="78" mass="9318">MKLYYSKTYSDEEGIAEQANSVMIFGSKEELLKMCNFFEKIKTHLKENDNCHMHLCDNYDGWKKKENFDLEISLEEKI</sequence>
<dbReference type="AlphaFoldDB" id="A0A839AN05"/>
<evidence type="ECO:0000313" key="2">
    <source>
        <dbReference type="Proteomes" id="UP000563906"/>
    </source>
</evidence>
<accession>A0A839AN05</accession>
<gene>
    <name evidence="1" type="ORF">H3Z83_08155</name>
</gene>
<name>A0A839AN05_9FLAO</name>
<proteinExistence type="predicted"/>